<protein>
    <submittedName>
        <fullName evidence="1">Phosphoglycolate phosphatase</fullName>
    </submittedName>
</protein>
<dbReference type="Pfam" id="PF13419">
    <property type="entry name" value="HAD_2"/>
    <property type="match status" value="1"/>
</dbReference>
<name>A0A8J3GD74_9BACT</name>
<dbReference type="EMBL" id="BMXG01000007">
    <property type="protein sequence ID" value="GHB99126.1"/>
    <property type="molecule type" value="Genomic_DNA"/>
</dbReference>
<dbReference type="GO" id="GO:0008967">
    <property type="term" value="F:phosphoglycolate phosphatase activity"/>
    <property type="evidence" value="ECO:0007669"/>
    <property type="project" value="TreeGrafter"/>
</dbReference>
<sequence>MILRAMSVKQQQAPTALIFDFDGTIADTFSEALRLFNRLAPVYGYKQLLPDDLPRARNMTTKEFIRSYDIPRMKIPSLIREGRRIIGKRIIEIKPIAGMPEVLCALRPQVKILGIVTSNAKSNVEAFLAKENLEFFDFISSVSKLGGKSKNLKAVMKTFTLEANEVVYVGDEYRDLLAANKAGVGSVGVCWGFNKHHVLAKQQPDYLFQDPKELLQLISTSEDASVDHA</sequence>
<dbReference type="InterPro" id="IPR036412">
    <property type="entry name" value="HAD-like_sf"/>
</dbReference>
<reference evidence="1" key="1">
    <citation type="journal article" date="2014" name="Int. J. Syst. Evol. Microbiol.">
        <title>Complete genome sequence of Corynebacterium casei LMG S-19264T (=DSM 44701T), isolated from a smear-ripened cheese.</title>
        <authorList>
            <consortium name="US DOE Joint Genome Institute (JGI-PGF)"/>
            <person name="Walter F."/>
            <person name="Albersmeier A."/>
            <person name="Kalinowski J."/>
            <person name="Ruckert C."/>
        </authorList>
    </citation>
    <scope>NUCLEOTIDE SEQUENCE</scope>
    <source>
        <strain evidence="1">KCTC 12870</strain>
    </source>
</reference>
<dbReference type="InterPro" id="IPR023198">
    <property type="entry name" value="PGP-like_dom2"/>
</dbReference>
<dbReference type="Proteomes" id="UP000642829">
    <property type="component" value="Unassembled WGS sequence"/>
</dbReference>
<proteinExistence type="predicted"/>
<dbReference type="InterPro" id="IPR050155">
    <property type="entry name" value="HAD-like_hydrolase_sf"/>
</dbReference>
<dbReference type="GO" id="GO:0006281">
    <property type="term" value="P:DNA repair"/>
    <property type="evidence" value="ECO:0007669"/>
    <property type="project" value="TreeGrafter"/>
</dbReference>
<reference evidence="1" key="2">
    <citation type="submission" date="2020-09" db="EMBL/GenBank/DDBJ databases">
        <authorList>
            <person name="Sun Q."/>
            <person name="Kim S."/>
        </authorList>
    </citation>
    <scope>NUCLEOTIDE SEQUENCE</scope>
    <source>
        <strain evidence="1">KCTC 12870</strain>
    </source>
</reference>
<accession>A0A8J3GD74</accession>
<dbReference type="SUPFAM" id="SSF56784">
    <property type="entry name" value="HAD-like"/>
    <property type="match status" value="1"/>
</dbReference>
<gene>
    <name evidence="1" type="ORF">GCM10007047_14030</name>
</gene>
<dbReference type="InterPro" id="IPR041492">
    <property type="entry name" value="HAD_2"/>
</dbReference>
<dbReference type="AlphaFoldDB" id="A0A8J3GD74"/>
<dbReference type="SFLD" id="SFLDS00003">
    <property type="entry name" value="Haloacid_Dehalogenase"/>
    <property type="match status" value="1"/>
</dbReference>
<dbReference type="PANTHER" id="PTHR43434">
    <property type="entry name" value="PHOSPHOGLYCOLATE PHOSPHATASE"/>
    <property type="match status" value="1"/>
</dbReference>
<dbReference type="Gene3D" id="1.10.150.240">
    <property type="entry name" value="Putative phosphatase, domain 2"/>
    <property type="match status" value="1"/>
</dbReference>
<organism evidence="1 2">
    <name type="scientific">Cerasicoccus arenae</name>
    <dbReference type="NCBI Taxonomy" id="424488"/>
    <lineage>
        <taxon>Bacteria</taxon>
        <taxon>Pseudomonadati</taxon>
        <taxon>Verrucomicrobiota</taxon>
        <taxon>Opitutia</taxon>
        <taxon>Puniceicoccales</taxon>
        <taxon>Cerasicoccaceae</taxon>
        <taxon>Cerasicoccus</taxon>
    </lineage>
</organism>
<dbReference type="SFLD" id="SFLDG01129">
    <property type="entry name" value="C1.5:_HAD__Beta-PGM__Phosphata"/>
    <property type="match status" value="1"/>
</dbReference>
<dbReference type="RefSeq" id="WP_189513368.1">
    <property type="nucleotide sequence ID" value="NZ_BMXG01000007.1"/>
</dbReference>
<evidence type="ECO:0000313" key="1">
    <source>
        <dbReference type="EMBL" id="GHB99126.1"/>
    </source>
</evidence>
<dbReference type="PANTHER" id="PTHR43434:SF13">
    <property type="entry name" value="PHOSPHOGLYCOLATE PHOSPHATASE"/>
    <property type="match status" value="1"/>
</dbReference>
<keyword evidence="2" id="KW-1185">Reference proteome</keyword>
<comment type="caution">
    <text evidence="1">The sequence shown here is derived from an EMBL/GenBank/DDBJ whole genome shotgun (WGS) entry which is preliminary data.</text>
</comment>
<dbReference type="InterPro" id="IPR023214">
    <property type="entry name" value="HAD_sf"/>
</dbReference>
<evidence type="ECO:0000313" key="2">
    <source>
        <dbReference type="Proteomes" id="UP000642829"/>
    </source>
</evidence>
<dbReference type="Gene3D" id="3.40.50.1000">
    <property type="entry name" value="HAD superfamily/HAD-like"/>
    <property type="match status" value="1"/>
</dbReference>
<dbReference type="GO" id="GO:0005829">
    <property type="term" value="C:cytosol"/>
    <property type="evidence" value="ECO:0007669"/>
    <property type="project" value="TreeGrafter"/>
</dbReference>